<name>A0A8X6U2J5_NEPPI</name>
<evidence type="ECO:0000313" key="2">
    <source>
        <dbReference type="Proteomes" id="UP000887013"/>
    </source>
</evidence>
<comment type="caution">
    <text evidence="1">The sequence shown here is derived from an EMBL/GenBank/DDBJ whole genome shotgun (WGS) entry which is preliminary data.</text>
</comment>
<sequence>MKHGGLKPPFSTGGKTSQLRAFEVNGPLKGSFGRLLFPLFAAVKEKKIFLLHKILWTDQEELRTTLQFKPERERSEKVESM</sequence>
<evidence type="ECO:0000313" key="1">
    <source>
        <dbReference type="EMBL" id="GFT83655.1"/>
    </source>
</evidence>
<dbReference type="Proteomes" id="UP000887013">
    <property type="component" value="Unassembled WGS sequence"/>
</dbReference>
<protein>
    <submittedName>
        <fullName evidence="1">Uncharacterized protein</fullName>
    </submittedName>
</protein>
<dbReference type="AlphaFoldDB" id="A0A8X6U2J5"/>
<organism evidence="1 2">
    <name type="scientific">Nephila pilipes</name>
    <name type="common">Giant wood spider</name>
    <name type="synonym">Nephila maculata</name>
    <dbReference type="NCBI Taxonomy" id="299642"/>
    <lineage>
        <taxon>Eukaryota</taxon>
        <taxon>Metazoa</taxon>
        <taxon>Ecdysozoa</taxon>
        <taxon>Arthropoda</taxon>
        <taxon>Chelicerata</taxon>
        <taxon>Arachnida</taxon>
        <taxon>Araneae</taxon>
        <taxon>Araneomorphae</taxon>
        <taxon>Entelegynae</taxon>
        <taxon>Araneoidea</taxon>
        <taxon>Nephilidae</taxon>
        <taxon>Nephila</taxon>
    </lineage>
</organism>
<proteinExistence type="predicted"/>
<reference evidence="1" key="1">
    <citation type="submission" date="2020-08" db="EMBL/GenBank/DDBJ databases">
        <title>Multicomponent nature underlies the extraordinary mechanical properties of spider dragline silk.</title>
        <authorList>
            <person name="Kono N."/>
            <person name="Nakamura H."/>
            <person name="Mori M."/>
            <person name="Yoshida Y."/>
            <person name="Ohtoshi R."/>
            <person name="Malay A.D."/>
            <person name="Moran D.A.P."/>
            <person name="Tomita M."/>
            <person name="Numata K."/>
            <person name="Arakawa K."/>
        </authorList>
    </citation>
    <scope>NUCLEOTIDE SEQUENCE</scope>
</reference>
<gene>
    <name evidence="1" type="ORF">NPIL_63491</name>
</gene>
<dbReference type="EMBL" id="BMAW01023632">
    <property type="protein sequence ID" value="GFT83655.1"/>
    <property type="molecule type" value="Genomic_DNA"/>
</dbReference>
<keyword evidence="2" id="KW-1185">Reference proteome</keyword>
<accession>A0A8X6U2J5</accession>